<name>A0ABN8BES3_9LACO</name>
<dbReference type="EMBL" id="CAKKNS010000001">
    <property type="protein sequence ID" value="CAH0416232.1"/>
    <property type="molecule type" value="Genomic_DNA"/>
</dbReference>
<sequence length="46" mass="5384">MIILSSLIALYIARKFRSIRNYYKNTTSVCPLRKKARTKKAPIINK</sequence>
<keyword evidence="2" id="KW-1185">Reference proteome</keyword>
<comment type="caution">
    <text evidence="1">The sequence shown here is derived from an EMBL/GenBank/DDBJ whole genome shotgun (WGS) entry which is preliminary data.</text>
</comment>
<gene>
    <name evidence="1" type="ORF">WFA24289_00531</name>
</gene>
<dbReference type="Proteomes" id="UP000789707">
    <property type="component" value="Unassembled WGS sequence"/>
</dbReference>
<evidence type="ECO:0000313" key="2">
    <source>
        <dbReference type="Proteomes" id="UP000789707"/>
    </source>
</evidence>
<evidence type="ECO:0000313" key="1">
    <source>
        <dbReference type="EMBL" id="CAH0416232.1"/>
    </source>
</evidence>
<proteinExistence type="predicted"/>
<protein>
    <submittedName>
        <fullName evidence="1">Uncharacterized protein</fullName>
    </submittedName>
</protein>
<organism evidence="1 2">
    <name type="scientific">Periweissella fabaria</name>
    <dbReference type="NCBI Taxonomy" id="546157"/>
    <lineage>
        <taxon>Bacteria</taxon>
        <taxon>Bacillati</taxon>
        <taxon>Bacillota</taxon>
        <taxon>Bacilli</taxon>
        <taxon>Lactobacillales</taxon>
        <taxon>Lactobacillaceae</taxon>
        <taxon>Periweissella</taxon>
    </lineage>
</organism>
<reference evidence="1 2" key="1">
    <citation type="submission" date="2021-11" db="EMBL/GenBank/DDBJ databases">
        <authorList>
            <person name="Depoorter E."/>
        </authorList>
    </citation>
    <scope>NUCLEOTIDE SEQUENCE [LARGE SCALE GENOMIC DNA]</scope>
    <source>
        <strain evidence="1 2">LMG 24289</strain>
    </source>
</reference>
<accession>A0ABN8BES3</accession>